<protein>
    <submittedName>
        <fullName evidence="1">Uncharacterized protein</fullName>
    </submittedName>
</protein>
<keyword evidence="2" id="KW-1185">Reference proteome</keyword>
<dbReference type="Proteomes" id="UP000724584">
    <property type="component" value="Unassembled WGS sequence"/>
</dbReference>
<reference evidence="1 2" key="1">
    <citation type="journal article" date="2021" name="Nat. Commun.">
        <title>Genetic determinants of endophytism in the Arabidopsis root mycobiome.</title>
        <authorList>
            <person name="Mesny F."/>
            <person name="Miyauchi S."/>
            <person name="Thiergart T."/>
            <person name="Pickel B."/>
            <person name="Atanasova L."/>
            <person name="Karlsson M."/>
            <person name="Huettel B."/>
            <person name="Barry K.W."/>
            <person name="Haridas S."/>
            <person name="Chen C."/>
            <person name="Bauer D."/>
            <person name="Andreopoulos W."/>
            <person name="Pangilinan J."/>
            <person name="LaButti K."/>
            <person name="Riley R."/>
            <person name="Lipzen A."/>
            <person name="Clum A."/>
            <person name="Drula E."/>
            <person name="Henrissat B."/>
            <person name="Kohler A."/>
            <person name="Grigoriev I.V."/>
            <person name="Martin F.M."/>
            <person name="Hacquard S."/>
        </authorList>
    </citation>
    <scope>NUCLEOTIDE SEQUENCE [LARGE SCALE GENOMIC DNA]</scope>
    <source>
        <strain evidence="1 2">MPI-SDFR-AT-0079</strain>
    </source>
</reference>
<proteinExistence type="predicted"/>
<comment type="caution">
    <text evidence="1">The sequence shown here is derived from an EMBL/GenBank/DDBJ whole genome shotgun (WGS) entry which is preliminary data.</text>
</comment>
<accession>A0ACB7P7C7</accession>
<name>A0ACB7P7C7_9PEZI</name>
<dbReference type="EMBL" id="JAGIZQ010000004">
    <property type="protein sequence ID" value="KAH6631840.1"/>
    <property type="molecule type" value="Genomic_DNA"/>
</dbReference>
<evidence type="ECO:0000313" key="1">
    <source>
        <dbReference type="EMBL" id="KAH6631840.1"/>
    </source>
</evidence>
<organism evidence="1 2">
    <name type="scientific">Chaetomium tenue</name>
    <dbReference type="NCBI Taxonomy" id="1854479"/>
    <lineage>
        <taxon>Eukaryota</taxon>
        <taxon>Fungi</taxon>
        <taxon>Dikarya</taxon>
        <taxon>Ascomycota</taxon>
        <taxon>Pezizomycotina</taxon>
        <taxon>Sordariomycetes</taxon>
        <taxon>Sordariomycetidae</taxon>
        <taxon>Sordariales</taxon>
        <taxon>Chaetomiaceae</taxon>
        <taxon>Chaetomium</taxon>
    </lineage>
</organism>
<gene>
    <name evidence="1" type="ORF">F5144DRAFT_572324</name>
</gene>
<evidence type="ECO:0000313" key="2">
    <source>
        <dbReference type="Proteomes" id="UP000724584"/>
    </source>
</evidence>
<sequence>MEDPAQDIRHVLHALTQGTPEAQHDAIYRYFAPGATFEHPFCWVPSFKNLNVPFVGQIDSRILIAAIYRWYKILSPKIELELESCVYDERASLLYLTIFQVFSIWFIPFHRAPVRLVTVLHLTPANTPGDGTPPPTYDAAQEKLQAVLEGSEPSYASVTGGSAGSQTQQQKKGGDNKPPSSSGSSTASTRYLIKTQKDLYQVNEFFKFVTLTPLLPIIIGFLQVLATLVCWAGGATLGPVMRLVWPTKGKEKA</sequence>